<reference evidence="4" key="1">
    <citation type="journal article" date="2021" name="Nat. Commun.">
        <title>Genetic determinants of endophytism in the Arabidopsis root mycobiome.</title>
        <authorList>
            <person name="Mesny F."/>
            <person name="Miyauchi S."/>
            <person name="Thiergart T."/>
            <person name="Pickel B."/>
            <person name="Atanasova L."/>
            <person name="Karlsson M."/>
            <person name="Huettel B."/>
            <person name="Barry K.W."/>
            <person name="Haridas S."/>
            <person name="Chen C."/>
            <person name="Bauer D."/>
            <person name="Andreopoulos W."/>
            <person name="Pangilinan J."/>
            <person name="LaButti K."/>
            <person name="Riley R."/>
            <person name="Lipzen A."/>
            <person name="Clum A."/>
            <person name="Drula E."/>
            <person name="Henrissat B."/>
            <person name="Kohler A."/>
            <person name="Grigoriev I.V."/>
            <person name="Martin F.M."/>
            <person name="Hacquard S."/>
        </authorList>
    </citation>
    <scope>NUCLEOTIDE SEQUENCE</scope>
    <source>
        <strain evidence="4">MPI-CAGE-AT-0021</strain>
    </source>
</reference>
<evidence type="ECO:0000259" key="3">
    <source>
        <dbReference type="Pfam" id="PF00135"/>
    </source>
</evidence>
<feature type="non-terminal residue" evidence="4">
    <location>
        <position position="1"/>
    </location>
</feature>
<comment type="similarity">
    <text evidence="1">Belongs to the type-B carboxylesterase/lipase family.</text>
</comment>
<dbReference type="PANTHER" id="PTHR43142">
    <property type="entry name" value="CARBOXYLIC ESTER HYDROLASE"/>
    <property type="match status" value="1"/>
</dbReference>
<dbReference type="InterPro" id="IPR002018">
    <property type="entry name" value="CarbesteraseB"/>
</dbReference>
<evidence type="ECO:0000256" key="1">
    <source>
        <dbReference type="ARBA" id="ARBA00005964"/>
    </source>
</evidence>
<dbReference type="Proteomes" id="UP000717696">
    <property type="component" value="Unassembled WGS sequence"/>
</dbReference>
<proteinExistence type="inferred from homology"/>
<feature type="domain" description="Carboxylesterase type B" evidence="3">
    <location>
        <begin position="17"/>
        <end position="80"/>
    </location>
</feature>
<dbReference type="SUPFAM" id="SSF53474">
    <property type="entry name" value="alpha/beta-Hydrolases"/>
    <property type="match status" value="1"/>
</dbReference>
<feature type="non-terminal residue" evidence="4">
    <location>
        <position position="85"/>
    </location>
</feature>
<dbReference type="GO" id="GO:0016787">
    <property type="term" value="F:hydrolase activity"/>
    <property type="evidence" value="ECO:0007669"/>
    <property type="project" value="UniProtKB-KW"/>
</dbReference>
<evidence type="ECO:0000313" key="4">
    <source>
        <dbReference type="EMBL" id="KAH7142663.1"/>
    </source>
</evidence>
<keyword evidence="2" id="KW-0378">Hydrolase</keyword>
<dbReference type="Gene3D" id="3.40.50.1820">
    <property type="entry name" value="alpha/beta hydrolase"/>
    <property type="match status" value="1"/>
</dbReference>
<name>A0A9P9J5Y6_9HYPO</name>
<dbReference type="PANTHER" id="PTHR43142:SF1">
    <property type="entry name" value="CARBOXYLIC ESTER HYDROLASE"/>
    <property type="match status" value="1"/>
</dbReference>
<dbReference type="AlphaFoldDB" id="A0A9P9J5Y6"/>
<dbReference type="InterPro" id="IPR029058">
    <property type="entry name" value="AB_hydrolase_fold"/>
</dbReference>
<dbReference type="OrthoDB" id="3200163at2759"/>
<protein>
    <recommendedName>
        <fullName evidence="3">Carboxylesterase type B domain-containing protein</fullName>
    </recommendedName>
</protein>
<evidence type="ECO:0000256" key="2">
    <source>
        <dbReference type="ARBA" id="ARBA00022801"/>
    </source>
</evidence>
<dbReference type="Pfam" id="PF00135">
    <property type="entry name" value="COesterase"/>
    <property type="match status" value="1"/>
</dbReference>
<organism evidence="4 5">
    <name type="scientific">Dactylonectria estremocensis</name>
    <dbReference type="NCBI Taxonomy" id="1079267"/>
    <lineage>
        <taxon>Eukaryota</taxon>
        <taxon>Fungi</taxon>
        <taxon>Dikarya</taxon>
        <taxon>Ascomycota</taxon>
        <taxon>Pezizomycotina</taxon>
        <taxon>Sordariomycetes</taxon>
        <taxon>Hypocreomycetidae</taxon>
        <taxon>Hypocreales</taxon>
        <taxon>Nectriaceae</taxon>
        <taxon>Dactylonectria</taxon>
    </lineage>
</organism>
<comment type="caution">
    <text evidence="4">The sequence shown here is derived from an EMBL/GenBank/DDBJ whole genome shotgun (WGS) entry which is preliminary data.</text>
</comment>
<dbReference type="EMBL" id="JAGMUU010000011">
    <property type="protein sequence ID" value="KAH7142663.1"/>
    <property type="molecule type" value="Genomic_DNA"/>
</dbReference>
<sequence>VFDAAGLVRHSIQLGKDINAVSIEYRVGPLGFLASTHLAEYNSKFGKAIGKYGLYDQRRALDWLSGFVSGLGGDPDNITVQETST</sequence>
<accession>A0A9P9J5Y6</accession>
<evidence type="ECO:0000313" key="5">
    <source>
        <dbReference type="Proteomes" id="UP000717696"/>
    </source>
</evidence>
<gene>
    <name evidence="4" type="ORF">B0J13DRAFT_409246</name>
</gene>
<keyword evidence="5" id="KW-1185">Reference proteome</keyword>